<reference evidence="2 3" key="1">
    <citation type="journal article" date="2009" name="Science">
        <title>Green evolution and dynamic adaptations revealed by genomes of the marine picoeukaryotes Micromonas.</title>
        <authorList>
            <person name="Worden A.Z."/>
            <person name="Lee J.H."/>
            <person name="Mock T."/>
            <person name="Rouze P."/>
            <person name="Simmons M.P."/>
            <person name="Aerts A.L."/>
            <person name="Allen A.E."/>
            <person name="Cuvelier M.L."/>
            <person name="Derelle E."/>
            <person name="Everett M.V."/>
            <person name="Foulon E."/>
            <person name="Grimwood J."/>
            <person name="Gundlach H."/>
            <person name="Henrissat B."/>
            <person name="Napoli C."/>
            <person name="McDonald S.M."/>
            <person name="Parker M.S."/>
            <person name="Rombauts S."/>
            <person name="Salamov A."/>
            <person name="Von Dassow P."/>
            <person name="Badger J.H."/>
            <person name="Coutinho P.M."/>
            <person name="Demir E."/>
            <person name="Dubchak I."/>
            <person name="Gentemann C."/>
            <person name="Eikrem W."/>
            <person name="Gready J.E."/>
            <person name="John U."/>
            <person name="Lanier W."/>
            <person name="Lindquist E.A."/>
            <person name="Lucas S."/>
            <person name="Mayer K.F."/>
            <person name="Moreau H."/>
            <person name="Not F."/>
            <person name="Otillar R."/>
            <person name="Panaud O."/>
            <person name="Pangilinan J."/>
            <person name="Paulsen I."/>
            <person name="Piegu B."/>
            <person name="Poliakov A."/>
            <person name="Robbens S."/>
            <person name="Schmutz J."/>
            <person name="Toulza E."/>
            <person name="Wyss T."/>
            <person name="Zelensky A."/>
            <person name="Zhou K."/>
            <person name="Armbrust E.V."/>
            <person name="Bhattacharya D."/>
            <person name="Goodenough U.W."/>
            <person name="Van de Peer Y."/>
            <person name="Grigoriev I.V."/>
        </authorList>
    </citation>
    <scope>NUCLEOTIDE SEQUENCE [LARGE SCALE GENOMIC DNA]</scope>
    <source>
        <strain evidence="2 3">CCMP1545</strain>
    </source>
</reference>
<evidence type="ECO:0000313" key="3">
    <source>
        <dbReference type="Proteomes" id="UP000001876"/>
    </source>
</evidence>
<dbReference type="EMBL" id="GG663738">
    <property type="protein sequence ID" value="EEH57979.1"/>
    <property type="molecule type" value="Genomic_DNA"/>
</dbReference>
<dbReference type="Proteomes" id="UP000001876">
    <property type="component" value="Unassembled WGS sequence"/>
</dbReference>
<dbReference type="KEGG" id="mpp:MICPUCDRAFT_57088"/>
<protein>
    <submittedName>
        <fullName evidence="2">Predicted protein</fullName>
    </submittedName>
</protein>
<organism evidence="3">
    <name type="scientific">Micromonas pusilla (strain CCMP1545)</name>
    <name type="common">Picoplanktonic green alga</name>
    <dbReference type="NCBI Taxonomy" id="564608"/>
    <lineage>
        <taxon>Eukaryota</taxon>
        <taxon>Viridiplantae</taxon>
        <taxon>Chlorophyta</taxon>
        <taxon>Mamiellophyceae</taxon>
        <taxon>Mamiellales</taxon>
        <taxon>Mamiellaceae</taxon>
        <taxon>Micromonas</taxon>
    </lineage>
</organism>
<proteinExistence type="predicted"/>
<dbReference type="RefSeq" id="XP_003058028.1">
    <property type="nucleotide sequence ID" value="XM_003057982.1"/>
</dbReference>
<keyword evidence="3" id="KW-1185">Reference proteome</keyword>
<feature type="region of interest" description="Disordered" evidence="1">
    <location>
        <begin position="24"/>
        <end position="60"/>
    </location>
</feature>
<gene>
    <name evidence="2" type="ORF">MICPUCDRAFT_57088</name>
</gene>
<name>C1MPY4_MICPC</name>
<dbReference type="GeneID" id="9683119"/>
<evidence type="ECO:0000313" key="2">
    <source>
        <dbReference type="EMBL" id="EEH57979.1"/>
    </source>
</evidence>
<accession>C1MPY4</accession>
<dbReference type="AlphaFoldDB" id="C1MPY4"/>
<sequence length="87" mass="9329">MNAAAEGEHVFGTAMTTDENALLGADARGAENSDEGEEQKLQVCSARAKRASSRDSSGAGGNKLYWYWARHSNAWRFNANHAAARAS</sequence>
<evidence type="ECO:0000256" key="1">
    <source>
        <dbReference type="SAM" id="MobiDB-lite"/>
    </source>
</evidence>